<keyword evidence="2 6" id="KW-0812">Transmembrane</keyword>
<dbReference type="InterPro" id="IPR036259">
    <property type="entry name" value="MFS_trans_sf"/>
</dbReference>
<organism evidence="8 9">
    <name type="scientific">Streptomyces axinellae</name>
    <dbReference type="NCBI Taxonomy" id="552788"/>
    <lineage>
        <taxon>Bacteria</taxon>
        <taxon>Bacillati</taxon>
        <taxon>Actinomycetota</taxon>
        <taxon>Actinomycetes</taxon>
        <taxon>Kitasatosporales</taxon>
        <taxon>Streptomycetaceae</taxon>
        <taxon>Streptomyces</taxon>
    </lineage>
</organism>
<evidence type="ECO:0000256" key="4">
    <source>
        <dbReference type="ARBA" id="ARBA00023136"/>
    </source>
</evidence>
<dbReference type="RefSeq" id="WP_344568198.1">
    <property type="nucleotide sequence ID" value="NZ_BAAARJ010000015.1"/>
</dbReference>
<dbReference type="PANTHER" id="PTHR23542">
    <property type="match status" value="1"/>
</dbReference>
<reference evidence="9" key="1">
    <citation type="journal article" date="2019" name="Int. J. Syst. Evol. Microbiol.">
        <title>The Global Catalogue of Microorganisms (GCM) 10K type strain sequencing project: providing services to taxonomists for standard genome sequencing and annotation.</title>
        <authorList>
            <consortium name="The Broad Institute Genomics Platform"/>
            <consortium name="The Broad Institute Genome Sequencing Center for Infectious Disease"/>
            <person name="Wu L."/>
            <person name="Ma J."/>
        </authorList>
    </citation>
    <scope>NUCLEOTIDE SEQUENCE [LARGE SCALE GENOMIC DNA]</scope>
    <source>
        <strain evidence="9">JCM 16373</strain>
    </source>
</reference>
<feature type="transmembrane region" description="Helical" evidence="6">
    <location>
        <begin position="46"/>
        <end position="67"/>
    </location>
</feature>
<feature type="transmembrane region" description="Helical" evidence="6">
    <location>
        <begin position="209"/>
        <end position="232"/>
    </location>
</feature>
<evidence type="ECO:0000256" key="5">
    <source>
        <dbReference type="SAM" id="MobiDB-lite"/>
    </source>
</evidence>
<evidence type="ECO:0000256" key="2">
    <source>
        <dbReference type="ARBA" id="ARBA00022692"/>
    </source>
</evidence>
<feature type="transmembrane region" description="Helical" evidence="6">
    <location>
        <begin position="167"/>
        <end position="188"/>
    </location>
</feature>
<dbReference type="SUPFAM" id="SSF103473">
    <property type="entry name" value="MFS general substrate transporter"/>
    <property type="match status" value="1"/>
</dbReference>
<evidence type="ECO:0000256" key="1">
    <source>
        <dbReference type="ARBA" id="ARBA00004651"/>
    </source>
</evidence>
<protein>
    <submittedName>
        <fullName evidence="8">MFS transporter</fullName>
    </submittedName>
</protein>
<gene>
    <name evidence="8" type="ORF">GCM10009863_45640</name>
</gene>
<keyword evidence="9" id="KW-1185">Reference proteome</keyword>
<name>A0ABP6CW11_9ACTN</name>
<proteinExistence type="predicted"/>
<dbReference type="Proteomes" id="UP001501447">
    <property type="component" value="Unassembled WGS sequence"/>
</dbReference>
<evidence type="ECO:0000256" key="3">
    <source>
        <dbReference type="ARBA" id="ARBA00022989"/>
    </source>
</evidence>
<accession>A0ABP6CW11</accession>
<dbReference type="PANTHER" id="PTHR23542:SF1">
    <property type="entry name" value="MAJOR FACILITATOR SUPERFAMILY (MFS) PROFILE DOMAIN-CONTAINING PROTEIN"/>
    <property type="match status" value="1"/>
</dbReference>
<comment type="subcellular location">
    <subcellularLocation>
        <location evidence="1">Cell membrane</location>
        <topology evidence="1">Multi-pass membrane protein</topology>
    </subcellularLocation>
</comment>
<sequence>MASPYRAIFSAPGTRTFSTAGFFGRLPLSMMGISIVTMISQLTGRYGLAGALSATAALSSAAFSPQISRLVDRHGQRRVIRPAALVTVTAVAGLVAAAQHGAPDPLLFLFAAGAGSMPSIGSMVRARWAHLYREDPPLLHSAFAFESVIDESCFVFGPILAIGLSTAWFPAAGPLLAAGFLLVGVVWLSAQRATEPPAHPREQHGRGSALRTPGLQVLVAAFAFTGAIFGSIDVATVAFAEEQGHKALASVTLAIYALGSVLAGAVFGLLRPAGPPARRWLVGVCAMAVSMIPLQLVGNLPSLALALFIAGMTIAPTMVTTMALVEQLVPRAKLTEGMTWTSTGLAVGVALGSSAAGWAVDALGAGRAYGVPAAAGALAALVAFLGYRRLSHRPASRREGTVEDERAADEQPGSNVA</sequence>
<dbReference type="EMBL" id="BAAARJ010000015">
    <property type="protein sequence ID" value="GAA2625777.1"/>
    <property type="molecule type" value="Genomic_DNA"/>
</dbReference>
<feature type="domain" description="Major facilitator superfamily (MFS) profile" evidence="7">
    <location>
        <begin position="214"/>
        <end position="417"/>
    </location>
</feature>
<feature type="transmembrane region" description="Helical" evidence="6">
    <location>
        <begin position="247"/>
        <end position="268"/>
    </location>
</feature>
<evidence type="ECO:0000313" key="9">
    <source>
        <dbReference type="Proteomes" id="UP001501447"/>
    </source>
</evidence>
<dbReference type="InterPro" id="IPR011701">
    <property type="entry name" value="MFS"/>
</dbReference>
<feature type="compositionally biased region" description="Basic and acidic residues" evidence="5">
    <location>
        <begin position="396"/>
        <end position="409"/>
    </location>
</feature>
<keyword evidence="3 6" id="KW-1133">Transmembrane helix</keyword>
<dbReference type="Gene3D" id="1.20.1250.20">
    <property type="entry name" value="MFS general substrate transporter like domains"/>
    <property type="match status" value="2"/>
</dbReference>
<feature type="transmembrane region" description="Helical" evidence="6">
    <location>
        <begin position="20"/>
        <end position="40"/>
    </location>
</feature>
<feature type="transmembrane region" description="Helical" evidence="6">
    <location>
        <begin position="303"/>
        <end position="325"/>
    </location>
</feature>
<feature type="transmembrane region" description="Helical" evidence="6">
    <location>
        <begin position="337"/>
        <end position="360"/>
    </location>
</feature>
<feature type="transmembrane region" description="Helical" evidence="6">
    <location>
        <begin position="79"/>
        <end position="100"/>
    </location>
</feature>
<keyword evidence="4 6" id="KW-0472">Membrane</keyword>
<comment type="caution">
    <text evidence="8">The sequence shown here is derived from an EMBL/GenBank/DDBJ whole genome shotgun (WGS) entry which is preliminary data.</text>
</comment>
<evidence type="ECO:0000256" key="6">
    <source>
        <dbReference type="SAM" id="Phobius"/>
    </source>
</evidence>
<evidence type="ECO:0000313" key="8">
    <source>
        <dbReference type="EMBL" id="GAA2625777.1"/>
    </source>
</evidence>
<feature type="region of interest" description="Disordered" evidence="5">
    <location>
        <begin position="394"/>
        <end position="417"/>
    </location>
</feature>
<dbReference type="PROSITE" id="PS50850">
    <property type="entry name" value="MFS"/>
    <property type="match status" value="1"/>
</dbReference>
<dbReference type="Pfam" id="PF07690">
    <property type="entry name" value="MFS_1"/>
    <property type="match status" value="1"/>
</dbReference>
<dbReference type="InterPro" id="IPR020846">
    <property type="entry name" value="MFS_dom"/>
</dbReference>
<feature type="transmembrane region" description="Helical" evidence="6">
    <location>
        <begin position="280"/>
        <end position="297"/>
    </location>
</feature>
<evidence type="ECO:0000259" key="7">
    <source>
        <dbReference type="PROSITE" id="PS50850"/>
    </source>
</evidence>
<feature type="transmembrane region" description="Helical" evidence="6">
    <location>
        <begin position="366"/>
        <end position="387"/>
    </location>
</feature>